<organism evidence="2 3">
    <name type="scientific">Musa acuminata subsp. malaccensis</name>
    <name type="common">Wild banana</name>
    <name type="synonym">Musa malaccensis</name>
    <dbReference type="NCBI Taxonomy" id="214687"/>
    <lineage>
        <taxon>Eukaryota</taxon>
        <taxon>Viridiplantae</taxon>
        <taxon>Streptophyta</taxon>
        <taxon>Embryophyta</taxon>
        <taxon>Tracheophyta</taxon>
        <taxon>Spermatophyta</taxon>
        <taxon>Magnoliopsida</taxon>
        <taxon>Liliopsida</taxon>
        <taxon>Zingiberales</taxon>
        <taxon>Musaceae</taxon>
        <taxon>Musa</taxon>
    </lineage>
</organism>
<keyword evidence="3" id="KW-1185">Reference proteome</keyword>
<dbReference type="Gramene" id="Ma02_t25130.1">
    <property type="protein sequence ID" value="Ma02_p25130.1"/>
    <property type="gene ID" value="Ma02_g25130"/>
</dbReference>
<dbReference type="EMBL" id="HG996467">
    <property type="protein sequence ID" value="CAG1863088.1"/>
    <property type="molecule type" value="Genomic_DNA"/>
</dbReference>
<dbReference type="AlphaFoldDB" id="A0A804I6Q6"/>
<dbReference type="InParanoid" id="A0A804I6Q6"/>
<reference evidence="1" key="1">
    <citation type="submission" date="2021-03" db="EMBL/GenBank/DDBJ databases">
        <authorList>
            <consortium name="Genoscope - CEA"/>
            <person name="William W."/>
        </authorList>
    </citation>
    <scope>NUCLEOTIDE SEQUENCE</scope>
    <source>
        <strain evidence="1">Doubled-haploid Pahang</strain>
    </source>
</reference>
<dbReference type="Proteomes" id="UP000012960">
    <property type="component" value="Unplaced"/>
</dbReference>
<gene>
    <name evidence="1" type="ORF">GSMUA_79830.1</name>
</gene>
<sequence length="33" mass="3987">MLEMLKRGFAWQYKCYDGRGDFATWENEAHTEC</sequence>
<accession>A0A804I6Q6</accession>
<evidence type="ECO:0000313" key="2">
    <source>
        <dbReference type="EnsemblPlants" id="Ma02_p25130.1"/>
    </source>
</evidence>
<protein>
    <submittedName>
        <fullName evidence="1">(wild Malaysian banana) hypothetical protein</fullName>
    </submittedName>
</protein>
<evidence type="ECO:0000313" key="1">
    <source>
        <dbReference type="EMBL" id="CAG1863088.1"/>
    </source>
</evidence>
<name>A0A804I6Q6_MUSAM</name>
<reference evidence="2" key="2">
    <citation type="submission" date="2021-05" db="UniProtKB">
        <authorList>
            <consortium name="EnsemblPlants"/>
        </authorList>
    </citation>
    <scope>IDENTIFICATION</scope>
    <source>
        <strain evidence="2">subsp. malaccensis</strain>
    </source>
</reference>
<dbReference type="EnsemblPlants" id="Ma02_t25130.1">
    <property type="protein sequence ID" value="Ma02_p25130.1"/>
    <property type="gene ID" value="Ma02_g25130"/>
</dbReference>
<evidence type="ECO:0000313" key="3">
    <source>
        <dbReference type="Proteomes" id="UP000012960"/>
    </source>
</evidence>
<proteinExistence type="predicted"/>